<sequence length="412" mass="46553">MKSILKKALFTAIRDTALVYSLLLLLALYLFDLSPYLFALLIGISLFGGGITGYRFRTEAAYLTAMAFPVLSTALLIAVGLMDGRGILLLVLLGVAGARGVRQAGRASRSSRETLIVCCWLVVGFVVYGWALRDGPLSPYSFSIYIALTVVLLGLFLRWNELRVREAMGIYGEEDIPMNRLKRMNTAFMVGFILLVVLIGGATQLAAVLDGVVYLWRLLWRGTTDGQTVDLSMLPQDERLEPGEVVPSYDELEDQDIGWMRWMVWVVAAIILASIGATLFFLFRWLYTVLAEWLPDWLKRLLANLRITVRAIQEPEQIAYADTTEKLEPRKRVQKRSSVKIAEPPDGPRREYFKLVQAAIHRGYVFRPWKTPTETGRDIEALLAADEENSGQVEQVVKRYNDSRYRQESKQS</sequence>
<evidence type="ECO:0000313" key="2">
    <source>
        <dbReference type="Proteomes" id="UP001380953"/>
    </source>
</evidence>
<dbReference type="EMBL" id="JBBKAR010000056">
    <property type="protein sequence ID" value="MEJ8306844.1"/>
    <property type="molecule type" value="Genomic_DNA"/>
</dbReference>
<protein>
    <submittedName>
        <fullName evidence="1">Uncharacterized protein</fullName>
    </submittedName>
</protein>
<comment type="caution">
    <text evidence="1">The sequence shown here is derived from an EMBL/GenBank/DDBJ whole genome shotgun (WGS) entry which is preliminary data.</text>
</comment>
<accession>A0ACC6PIP7</accession>
<reference evidence="1" key="1">
    <citation type="submission" date="2024-03" db="EMBL/GenBank/DDBJ databases">
        <title>Whole genome sequecning of epiphytes from Marcgravia umbellata leaves.</title>
        <authorList>
            <person name="Kumar G."/>
            <person name="Savka M.A."/>
        </authorList>
    </citation>
    <scope>NUCLEOTIDE SEQUENCE</scope>
    <source>
        <strain evidence="1">RIT_BL5</strain>
    </source>
</reference>
<keyword evidence="2" id="KW-1185">Reference proteome</keyword>
<evidence type="ECO:0000313" key="1">
    <source>
        <dbReference type="EMBL" id="MEJ8306844.1"/>
    </source>
</evidence>
<gene>
    <name evidence="1" type="ORF">WKI47_23295</name>
</gene>
<dbReference type="Proteomes" id="UP001380953">
    <property type="component" value="Unassembled WGS sequence"/>
</dbReference>
<proteinExistence type="predicted"/>
<organism evidence="1 2">
    <name type="scientific">Saccharibacillus sacchari</name>
    <dbReference type="NCBI Taxonomy" id="456493"/>
    <lineage>
        <taxon>Bacteria</taxon>
        <taxon>Bacillati</taxon>
        <taxon>Bacillota</taxon>
        <taxon>Bacilli</taxon>
        <taxon>Bacillales</taxon>
        <taxon>Paenibacillaceae</taxon>
        <taxon>Saccharibacillus</taxon>
    </lineage>
</organism>
<name>A0ACC6PIP7_9BACL</name>